<protein>
    <recommendedName>
        <fullName evidence="3">Flagellar protein FliT</fullName>
    </recommendedName>
</protein>
<dbReference type="EMBL" id="CP045871">
    <property type="protein sequence ID" value="QGG80228.1"/>
    <property type="molecule type" value="Genomic_DNA"/>
</dbReference>
<reference evidence="1 2" key="1">
    <citation type="submission" date="2019-11" db="EMBL/GenBank/DDBJ databases">
        <authorList>
            <person name="Khan S.A."/>
            <person name="Jeon C.O."/>
            <person name="Chun B.H."/>
        </authorList>
    </citation>
    <scope>NUCLEOTIDE SEQUENCE [LARGE SCALE GENOMIC DNA]</scope>
    <source>
        <strain evidence="1 2">IMCC 1097</strain>
    </source>
</reference>
<dbReference type="RefSeq" id="WP_153713732.1">
    <property type="nucleotide sequence ID" value="NZ_CP045871.1"/>
</dbReference>
<evidence type="ECO:0000313" key="2">
    <source>
        <dbReference type="Proteomes" id="UP000388235"/>
    </source>
</evidence>
<proteinExistence type="predicted"/>
<evidence type="ECO:0000313" key="1">
    <source>
        <dbReference type="EMBL" id="QGG80228.1"/>
    </source>
</evidence>
<evidence type="ECO:0008006" key="3">
    <source>
        <dbReference type="Google" id="ProtNLM"/>
    </source>
</evidence>
<sequence>MSILNLTQAKRALVDMLICVDKNELDQAARHDSDIVRYLTGCDKSAPEIRQFVSDLMSAYERLQGQLSAAAIDARAETLRSTKAKKSVTAYQKASRY</sequence>
<accession>A0A5Q2Q814</accession>
<dbReference type="AlphaFoldDB" id="A0A5Q2Q814"/>
<keyword evidence="2" id="KW-1185">Reference proteome</keyword>
<dbReference type="KEGG" id="llp:GH975_06410"/>
<organism evidence="1 2">
    <name type="scientific">Litorivicinus lipolyticus</name>
    <dbReference type="NCBI Taxonomy" id="418701"/>
    <lineage>
        <taxon>Bacteria</taxon>
        <taxon>Pseudomonadati</taxon>
        <taxon>Pseudomonadota</taxon>
        <taxon>Gammaproteobacteria</taxon>
        <taxon>Oceanospirillales</taxon>
        <taxon>Litorivicinaceae</taxon>
        <taxon>Litorivicinus</taxon>
    </lineage>
</organism>
<dbReference type="Proteomes" id="UP000388235">
    <property type="component" value="Chromosome"/>
</dbReference>
<gene>
    <name evidence="1" type="ORF">GH975_06410</name>
</gene>
<name>A0A5Q2Q814_9GAMM</name>